<keyword evidence="2" id="KW-1185">Reference proteome</keyword>
<reference evidence="1 2" key="1">
    <citation type="submission" date="2024-03" db="EMBL/GenBank/DDBJ databases">
        <title>Adaptation during the transition from Ophiocordyceps entomopathogen to insect associate is accompanied by gene loss and intensified selection.</title>
        <authorList>
            <person name="Ward C.M."/>
            <person name="Onetto C.A."/>
            <person name="Borneman A.R."/>
        </authorList>
    </citation>
    <scope>NUCLEOTIDE SEQUENCE [LARGE SCALE GENOMIC DNA]</scope>
    <source>
        <strain evidence="1">AWRI1</strain>
        <tissue evidence="1">Single Adult Female</tissue>
    </source>
</reference>
<sequence>MPCHHMYAFEQAIGAKAVNLSSECIECIECIGCIGAPSIRDIVYLLVRLSAAAYPILAVPCAAVDRPCFAPQCKL</sequence>
<dbReference type="EMBL" id="JBBCAQ010000033">
    <property type="protein sequence ID" value="KAK7582711.1"/>
    <property type="molecule type" value="Genomic_DNA"/>
</dbReference>
<dbReference type="Proteomes" id="UP001367676">
    <property type="component" value="Unassembled WGS sequence"/>
</dbReference>
<evidence type="ECO:0000313" key="1">
    <source>
        <dbReference type="EMBL" id="KAK7582711.1"/>
    </source>
</evidence>
<dbReference type="AlphaFoldDB" id="A0AAN9TC65"/>
<accession>A0AAN9TC65</accession>
<organism evidence="1 2">
    <name type="scientific">Parthenolecanium corni</name>
    <dbReference type="NCBI Taxonomy" id="536013"/>
    <lineage>
        <taxon>Eukaryota</taxon>
        <taxon>Metazoa</taxon>
        <taxon>Ecdysozoa</taxon>
        <taxon>Arthropoda</taxon>
        <taxon>Hexapoda</taxon>
        <taxon>Insecta</taxon>
        <taxon>Pterygota</taxon>
        <taxon>Neoptera</taxon>
        <taxon>Paraneoptera</taxon>
        <taxon>Hemiptera</taxon>
        <taxon>Sternorrhyncha</taxon>
        <taxon>Coccoidea</taxon>
        <taxon>Coccidae</taxon>
        <taxon>Parthenolecanium</taxon>
    </lineage>
</organism>
<gene>
    <name evidence="1" type="ORF">V9T40_014156</name>
</gene>
<evidence type="ECO:0000313" key="2">
    <source>
        <dbReference type="Proteomes" id="UP001367676"/>
    </source>
</evidence>
<proteinExistence type="predicted"/>
<name>A0AAN9TC65_9HEMI</name>
<protein>
    <submittedName>
        <fullName evidence="1">Uncharacterized protein</fullName>
    </submittedName>
</protein>
<comment type="caution">
    <text evidence="1">The sequence shown here is derived from an EMBL/GenBank/DDBJ whole genome shotgun (WGS) entry which is preliminary data.</text>
</comment>